<feature type="transmembrane region" description="Helical" evidence="1">
    <location>
        <begin position="18"/>
        <end position="40"/>
    </location>
</feature>
<accession>A0AAV1ZKH1</accession>
<organism evidence="2 3">
    <name type="scientific">Larinioides sclopetarius</name>
    <dbReference type="NCBI Taxonomy" id="280406"/>
    <lineage>
        <taxon>Eukaryota</taxon>
        <taxon>Metazoa</taxon>
        <taxon>Ecdysozoa</taxon>
        <taxon>Arthropoda</taxon>
        <taxon>Chelicerata</taxon>
        <taxon>Arachnida</taxon>
        <taxon>Araneae</taxon>
        <taxon>Araneomorphae</taxon>
        <taxon>Entelegynae</taxon>
        <taxon>Araneoidea</taxon>
        <taxon>Araneidae</taxon>
        <taxon>Larinioides</taxon>
    </lineage>
</organism>
<dbReference type="AlphaFoldDB" id="A0AAV1ZKH1"/>
<evidence type="ECO:0000313" key="3">
    <source>
        <dbReference type="Proteomes" id="UP001497382"/>
    </source>
</evidence>
<gene>
    <name evidence="2" type="ORF">LARSCL_LOCUS6147</name>
</gene>
<name>A0AAV1ZKH1_9ARAC</name>
<keyword evidence="3" id="KW-1185">Reference proteome</keyword>
<proteinExistence type="predicted"/>
<reference evidence="2 3" key="1">
    <citation type="submission" date="2024-04" db="EMBL/GenBank/DDBJ databases">
        <authorList>
            <person name="Rising A."/>
            <person name="Reimegard J."/>
            <person name="Sonavane S."/>
            <person name="Akerstrom W."/>
            <person name="Nylinder S."/>
            <person name="Hedman E."/>
            <person name="Kallberg Y."/>
        </authorList>
    </citation>
    <scope>NUCLEOTIDE SEQUENCE [LARGE SCALE GENOMIC DNA]</scope>
</reference>
<dbReference type="Proteomes" id="UP001497382">
    <property type="component" value="Unassembled WGS sequence"/>
</dbReference>
<sequence>MCPPTYSKWYLTWRRWNLIIETFGSFVFLACFMIGLVSMYVPLIPIIVMMIVIVAIWCLILAIILLHWFYKACHMLSHAIQSPTDTSEAVELSPIRRRSETYEDVVQSPTYINQACEQVPQAHTDINETREHVLQSFTNTDGIRMVEIML</sequence>
<comment type="caution">
    <text evidence="2">The sequence shown here is derived from an EMBL/GenBank/DDBJ whole genome shotgun (WGS) entry which is preliminary data.</text>
</comment>
<evidence type="ECO:0000256" key="1">
    <source>
        <dbReference type="SAM" id="Phobius"/>
    </source>
</evidence>
<keyword evidence="1" id="KW-1133">Transmembrane helix</keyword>
<keyword evidence="1" id="KW-0812">Transmembrane</keyword>
<protein>
    <submittedName>
        <fullName evidence="2">Uncharacterized protein</fullName>
    </submittedName>
</protein>
<dbReference type="EMBL" id="CAXIEN010000058">
    <property type="protein sequence ID" value="CAL1272020.1"/>
    <property type="molecule type" value="Genomic_DNA"/>
</dbReference>
<evidence type="ECO:0000313" key="2">
    <source>
        <dbReference type="EMBL" id="CAL1272020.1"/>
    </source>
</evidence>
<keyword evidence="1" id="KW-0472">Membrane</keyword>
<feature type="transmembrane region" description="Helical" evidence="1">
    <location>
        <begin position="46"/>
        <end position="70"/>
    </location>
</feature>